<dbReference type="EMBL" id="JACGCM010001775">
    <property type="protein sequence ID" value="KAF6149954.1"/>
    <property type="molecule type" value="Genomic_DNA"/>
</dbReference>
<dbReference type="GO" id="GO:0005524">
    <property type="term" value="F:ATP binding"/>
    <property type="evidence" value="ECO:0007669"/>
    <property type="project" value="UniProtKB-KW"/>
</dbReference>
<dbReference type="InterPro" id="IPR012961">
    <property type="entry name" value="Ski2/MTR4_C"/>
</dbReference>
<dbReference type="AlphaFoldDB" id="A0A7J7M5A3"/>
<accession>A0A7J7M5A3</accession>
<feature type="domain" description="ATP-dependent RNA helicase Ski2/MTR4 C-terminal" evidence="5">
    <location>
        <begin position="24"/>
        <end position="162"/>
    </location>
</feature>
<dbReference type="Gene3D" id="1.10.3380.30">
    <property type="match status" value="1"/>
</dbReference>
<evidence type="ECO:0000313" key="6">
    <source>
        <dbReference type="EMBL" id="KAF6149954.1"/>
    </source>
</evidence>
<keyword evidence="3" id="KW-0347">Helicase</keyword>
<evidence type="ECO:0000313" key="7">
    <source>
        <dbReference type="Proteomes" id="UP000541444"/>
    </source>
</evidence>
<keyword evidence="2" id="KW-0378">Hydrolase</keyword>
<organism evidence="6 7">
    <name type="scientific">Kingdonia uniflora</name>
    <dbReference type="NCBI Taxonomy" id="39325"/>
    <lineage>
        <taxon>Eukaryota</taxon>
        <taxon>Viridiplantae</taxon>
        <taxon>Streptophyta</taxon>
        <taxon>Embryophyta</taxon>
        <taxon>Tracheophyta</taxon>
        <taxon>Spermatophyta</taxon>
        <taxon>Magnoliopsida</taxon>
        <taxon>Ranunculales</taxon>
        <taxon>Circaeasteraceae</taxon>
        <taxon>Kingdonia</taxon>
    </lineage>
</organism>
<evidence type="ECO:0000256" key="4">
    <source>
        <dbReference type="ARBA" id="ARBA00022840"/>
    </source>
</evidence>
<dbReference type="InterPro" id="IPR050699">
    <property type="entry name" value="RNA-DNA_Helicase"/>
</dbReference>
<reference evidence="6 7" key="1">
    <citation type="journal article" date="2020" name="IScience">
        <title>Genome Sequencing of the Endangered Kingdonia uniflora (Circaeasteraceae, Ranunculales) Reveals Potential Mechanisms of Evolutionary Specialization.</title>
        <authorList>
            <person name="Sun Y."/>
            <person name="Deng T."/>
            <person name="Zhang A."/>
            <person name="Moore M.J."/>
            <person name="Landis J.B."/>
            <person name="Lin N."/>
            <person name="Zhang H."/>
            <person name="Zhang X."/>
            <person name="Huang J."/>
            <person name="Zhang X."/>
            <person name="Sun H."/>
            <person name="Wang H."/>
        </authorList>
    </citation>
    <scope>NUCLEOTIDE SEQUENCE [LARGE SCALE GENOMIC DNA]</scope>
    <source>
        <strain evidence="6">TB1705</strain>
        <tissue evidence="6">Leaf</tissue>
    </source>
</reference>
<comment type="caution">
    <text evidence="6">The sequence shown here is derived from an EMBL/GenBank/DDBJ whole genome shotgun (WGS) entry which is preliminary data.</text>
</comment>
<dbReference type="OrthoDB" id="64767at2759"/>
<dbReference type="PANTHER" id="PTHR12131">
    <property type="entry name" value="ATP-DEPENDENT RNA AND DNA HELICASE"/>
    <property type="match status" value="1"/>
</dbReference>
<evidence type="ECO:0000256" key="3">
    <source>
        <dbReference type="ARBA" id="ARBA00022806"/>
    </source>
</evidence>
<evidence type="ECO:0000256" key="2">
    <source>
        <dbReference type="ARBA" id="ARBA00022801"/>
    </source>
</evidence>
<sequence length="282" mass="32166">MLLQKFCDGLKNRSQVLKKLGHIDVDVVVQVKGRAICLIDAGDELLIMELMFNVLGCLGAFNDLDHHQVAALASCFISGEKSNEQIHLRTELGKPLQQLQGSARRITEIQREYKLEVNVEEYVESTVRLFFMDLRAAAEAMGEVDFESKFAASSKSLRRGCLTMVNAMLRVTVTVKTFQRWEERIYSLRKLPYATKEDEDALYWELLNWYFGKLYLNGRTVALVEPSYEGMSEVEAKVAEEDYPYHCQLQSVILRQPERVGSLMNRAKALGREEDALAAQDE</sequence>
<dbReference type="GO" id="GO:0004386">
    <property type="term" value="F:helicase activity"/>
    <property type="evidence" value="ECO:0007669"/>
    <property type="project" value="UniProtKB-KW"/>
</dbReference>
<keyword evidence="7" id="KW-1185">Reference proteome</keyword>
<name>A0A7J7M5A3_9MAGN</name>
<protein>
    <recommendedName>
        <fullName evidence="5">ATP-dependent RNA helicase Ski2/MTR4 C-terminal domain-containing protein</fullName>
    </recommendedName>
</protein>
<dbReference type="GO" id="GO:0016787">
    <property type="term" value="F:hydrolase activity"/>
    <property type="evidence" value="ECO:0007669"/>
    <property type="project" value="UniProtKB-KW"/>
</dbReference>
<keyword evidence="4" id="KW-0067">ATP-binding</keyword>
<gene>
    <name evidence="6" type="ORF">GIB67_008675</name>
</gene>
<dbReference type="SMART" id="SM01142">
    <property type="entry name" value="DSHCT"/>
    <property type="match status" value="1"/>
</dbReference>
<dbReference type="Proteomes" id="UP000541444">
    <property type="component" value="Unassembled WGS sequence"/>
</dbReference>
<evidence type="ECO:0000256" key="1">
    <source>
        <dbReference type="ARBA" id="ARBA00022741"/>
    </source>
</evidence>
<keyword evidence="1" id="KW-0547">Nucleotide-binding</keyword>
<dbReference type="GO" id="GO:0000460">
    <property type="term" value="P:maturation of 5.8S rRNA"/>
    <property type="evidence" value="ECO:0007669"/>
    <property type="project" value="TreeGrafter"/>
</dbReference>
<proteinExistence type="predicted"/>
<dbReference type="Pfam" id="PF08148">
    <property type="entry name" value="DSHCT"/>
    <property type="match status" value="1"/>
</dbReference>
<dbReference type="PANTHER" id="PTHR12131:SF7">
    <property type="entry name" value="EXOSOME RNA HELICASE MTR4"/>
    <property type="match status" value="1"/>
</dbReference>
<evidence type="ECO:0000259" key="5">
    <source>
        <dbReference type="SMART" id="SM01142"/>
    </source>
</evidence>
<dbReference type="GO" id="GO:0005634">
    <property type="term" value="C:nucleus"/>
    <property type="evidence" value="ECO:0007669"/>
    <property type="project" value="TreeGrafter"/>
</dbReference>